<evidence type="ECO:0000313" key="1">
    <source>
        <dbReference type="EMBL" id="SKA64127.1"/>
    </source>
</evidence>
<dbReference type="AlphaFoldDB" id="A0A1T4VGQ6"/>
<sequence>MIQKDGLRMTPRQERFAAEYAVSGDAEEAALRAGYSEKTAKQTGKRWLADERIQKAVAAFQDDSTAHDAVTRQWVIARLKDVAERCMQAVAVSSGKGENAVTEYRFDASNANRALSLLGKYLHMFNEKPESTAETHEDTLDSLE</sequence>
<dbReference type="EMBL" id="FUYA01000001">
    <property type="protein sequence ID" value="SKA64127.1"/>
    <property type="molecule type" value="Genomic_DNA"/>
</dbReference>
<dbReference type="Proteomes" id="UP000189733">
    <property type="component" value="Unassembled WGS sequence"/>
</dbReference>
<dbReference type="OrthoDB" id="8227562at2"/>
<dbReference type="InterPro" id="IPR005335">
    <property type="entry name" value="Terminase_ssu"/>
</dbReference>
<protein>
    <submittedName>
        <fullName evidence="1">Phage terminase small subunit</fullName>
    </submittedName>
</protein>
<dbReference type="STRING" id="1121442.SAMN02745702_00270"/>
<evidence type="ECO:0000313" key="2">
    <source>
        <dbReference type="Proteomes" id="UP000189733"/>
    </source>
</evidence>
<dbReference type="RefSeq" id="WP_078683588.1">
    <property type="nucleotide sequence ID" value="NZ_FUYA01000001.1"/>
</dbReference>
<gene>
    <name evidence="1" type="ORF">SAMN02745702_00270</name>
</gene>
<organism evidence="1 2">
    <name type="scientific">Desulfobaculum bizertense DSM 18034</name>
    <dbReference type="NCBI Taxonomy" id="1121442"/>
    <lineage>
        <taxon>Bacteria</taxon>
        <taxon>Pseudomonadati</taxon>
        <taxon>Thermodesulfobacteriota</taxon>
        <taxon>Desulfovibrionia</taxon>
        <taxon>Desulfovibrionales</taxon>
        <taxon>Desulfovibrionaceae</taxon>
        <taxon>Desulfobaculum</taxon>
    </lineage>
</organism>
<accession>A0A1T4VGQ6</accession>
<proteinExistence type="predicted"/>
<dbReference type="GO" id="GO:0051276">
    <property type="term" value="P:chromosome organization"/>
    <property type="evidence" value="ECO:0007669"/>
    <property type="project" value="InterPro"/>
</dbReference>
<dbReference type="InterPro" id="IPR038713">
    <property type="entry name" value="Terminase_Gp1_N_sf"/>
</dbReference>
<reference evidence="1 2" key="1">
    <citation type="submission" date="2017-02" db="EMBL/GenBank/DDBJ databases">
        <authorList>
            <person name="Peterson S.W."/>
        </authorList>
    </citation>
    <scope>NUCLEOTIDE SEQUENCE [LARGE SCALE GENOMIC DNA]</scope>
    <source>
        <strain evidence="1 2">DSM 18034</strain>
    </source>
</reference>
<dbReference type="Pfam" id="PF03592">
    <property type="entry name" value="Terminase_2"/>
    <property type="match status" value="1"/>
</dbReference>
<keyword evidence="2" id="KW-1185">Reference proteome</keyword>
<dbReference type="Gene3D" id="1.10.10.1400">
    <property type="entry name" value="Terminase, small subunit, N-terminal DNA-binding domain, HTH motif"/>
    <property type="match status" value="1"/>
</dbReference>
<name>A0A1T4VGQ6_9BACT</name>